<gene>
    <name evidence="1" type="ORF">J2S02_001784</name>
</gene>
<dbReference type="Pfam" id="PF13217">
    <property type="entry name" value="DUF4025"/>
    <property type="match status" value="1"/>
</dbReference>
<reference evidence="1 2" key="1">
    <citation type="submission" date="2023-07" db="EMBL/GenBank/DDBJ databases">
        <title>Genomic Encyclopedia of Type Strains, Phase IV (KMG-IV): sequencing the most valuable type-strain genomes for metagenomic binning, comparative biology and taxonomic classification.</title>
        <authorList>
            <person name="Goeker M."/>
        </authorList>
    </citation>
    <scope>NUCLEOTIDE SEQUENCE [LARGE SCALE GENOMIC DNA]</scope>
    <source>
        <strain evidence="1 2">DSM 17723</strain>
    </source>
</reference>
<name>A0ABT9Z2C7_9BACI</name>
<evidence type="ECO:0000313" key="2">
    <source>
        <dbReference type="Proteomes" id="UP001232245"/>
    </source>
</evidence>
<keyword evidence="2" id="KW-1185">Reference proteome</keyword>
<organism evidence="1 2">
    <name type="scientific">Metabacillus niabensis</name>
    <dbReference type="NCBI Taxonomy" id="324854"/>
    <lineage>
        <taxon>Bacteria</taxon>
        <taxon>Bacillati</taxon>
        <taxon>Bacillota</taxon>
        <taxon>Bacilli</taxon>
        <taxon>Bacillales</taxon>
        <taxon>Bacillaceae</taxon>
        <taxon>Metabacillus</taxon>
    </lineage>
</organism>
<dbReference type="Proteomes" id="UP001232245">
    <property type="component" value="Unassembled WGS sequence"/>
</dbReference>
<proteinExistence type="predicted"/>
<evidence type="ECO:0008006" key="3">
    <source>
        <dbReference type="Google" id="ProtNLM"/>
    </source>
</evidence>
<protein>
    <recommendedName>
        <fullName evidence="3">DUF4025 domain-containing protein</fullName>
    </recommendedName>
</protein>
<comment type="caution">
    <text evidence="1">The sequence shown here is derived from an EMBL/GenBank/DDBJ whole genome shotgun (WGS) entry which is preliminary data.</text>
</comment>
<dbReference type="InterPro" id="IPR025100">
    <property type="entry name" value="DUF4025"/>
</dbReference>
<evidence type="ECO:0000313" key="1">
    <source>
        <dbReference type="EMBL" id="MDQ0225440.1"/>
    </source>
</evidence>
<dbReference type="EMBL" id="JAUSTZ010000003">
    <property type="protein sequence ID" value="MDQ0225440.1"/>
    <property type="molecule type" value="Genomic_DNA"/>
</dbReference>
<dbReference type="RefSeq" id="WP_095297379.1">
    <property type="nucleotide sequence ID" value="NZ_CADEPK010000051.1"/>
</dbReference>
<accession>A0ABT9Z2C7</accession>
<sequence>MEKKSNENNTKIAGRFYEVEDYNREDSISSGLATTHEQVSDDYMEGTVDGMMQENVHTSERMPKKE</sequence>